<dbReference type="Proteomes" id="UP000177269">
    <property type="component" value="Unassembled WGS sequence"/>
</dbReference>
<proteinExistence type="inferred from homology"/>
<evidence type="ECO:0000256" key="2">
    <source>
        <dbReference type="ARBA" id="ARBA00011738"/>
    </source>
</evidence>
<keyword evidence="5" id="KW-0808">Transferase</keyword>
<dbReference type="InterPro" id="IPR049438">
    <property type="entry name" value="TreT_GT1"/>
</dbReference>
<dbReference type="InterPro" id="IPR001296">
    <property type="entry name" value="Glyco_trans_1"/>
</dbReference>
<evidence type="ECO:0000256" key="4">
    <source>
        <dbReference type="ARBA" id="ARBA00022676"/>
    </source>
</evidence>
<dbReference type="Pfam" id="PF00534">
    <property type="entry name" value="Glycos_transf_1"/>
    <property type="match status" value="1"/>
</dbReference>
<evidence type="ECO:0000313" key="9">
    <source>
        <dbReference type="EMBL" id="OHA42735.1"/>
    </source>
</evidence>
<evidence type="ECO:0000259" key="8">
    <source>
        <dbReference type="Pfam" id="PF21269"/>
    </source>
</evidence>
<sequence>MTLNEIQLDSLPKPELSRYEKLNPEIHAGLSKIGKKLHGNKIYHISSTATGGGVAELLRSQIPYEKSLGLDSRWFVIEAPRSFFEITKKIHNLFQGKPGFLSKKEKQQYLEENGRLGKDMAKILSREKTGGIVIIHDPQPLAIREYIPKNFYVISRLHIDLSSPNTSIVEFMRPFLSSVDMTIVSNKDFVKCMPWLPPRKIRIIYPAIDPFTDKNRSLSRDLAKEMMVQYGINPDRFTISQISRFDTWKDPLGVIKAYYLAKNKIPELQLVLVGFFEAQDDPESADVFNEVKKHSKADPDIHLFYNMNQLQPKDASDDLFINALQLMSDVVIQASTREGFGLTITEAMWKARPVIARKTSGPMIQIKDGQTGFLVVSPETIAKKIIHLHDEPRLGIKIGKKAAMSVKKKFLMPRFVYDNAKIYQKSLEPVHNLTAN</sequence>
<protein>
    <submittedName>
        <fullName evidence="9">Uncharacterized protein</fullName>
    </submittedName>
</protein>
<keyword evidence="6" id="KW-0119">Carbohydrate metabolism</keyword>
<feature type="domain" description="Trehalose synthase N-terminal" evidence="8">
    <location>
        <begin position="44"/>
        <end position="191"/>
    </location>
</feature>
<evidence type="ECO:0000313" key="10">
    <source>
        <dbReference type="Proteomes" id="UP000177269"/>
    </source>
</evidence>
<feature type="domain" description="Glycosyl transferase family 1" evidence="7">
    <location>
        <begin position="225"/>
        <end position="402"/>
    </location>
</feature>
<evidence type="ECO:0000256" key="5">
    <source>
        <dbReference type="ARBA" id="ARBA00022679"/>
    </source>
</evidence>
<gene>
    <name evidence="9" type="ORF">A3G52_02930</name>
</gene>
<evidence type="ECO:0000259" key="7">
    <source>
        <dbReference type="Pfam" id="PF00534"/>
    </source>
</evidence>
<reference evidence="9 10" key="1">
    <citation type="journal article" date="2016" name="Nat. Commun.">
        <title>Thousands of microbial genomes shed light on interconnected biogeochemical processes in an aquifer system.</title>
        <authorList>
            <person name="Anantharaman K."/>
            <person name="Brown C.T."/>
            <person name="Hug L.A."/>
            <person name="Sharon I."/>
            <person name="Castelle C.J."/>
            <person name="Probst A.J."/>
            <person name="Thomas B.C."/>
            <person name="Singh A."/>
            <person name="Wilkins M.J."/>
            <person name="Karaoz U."/>
            <person name="Brodie E.L."/>
            <person name="Williams K.H."/>
            <person name="Hubbard S.S."/>
            <person name="Banfield J.F."/>
        </authorList>
    </citation>
    <scope>NUCLEOTIDE SEQUENCE [LARGE SCALE GENOMIC DNA]</scope>
</reference>
<dbReference type="GO" id="GO:0016757">
    <property type="term" value="F:glycosyltransferase activity"/>
    <property type="evidence" value="ECO:0007669"/>
    <property type="project" value="UniProtKB-KW"/>
</dbReference>
<evidence type="ECO:0000256" key="1">
    <source>
        <dbReference type="ARBA" id="ARBA00009481"/>
    </source>
</evidence>
<dbReference type="Gene3D" id="3.40.50.2000">
    <property type="entry name" value="Glycogen Phosphorylase B"/>
    <property type="match status" value="2"/>
</dbReference>
<dbReference type="SUPFAM" id="SSF53756">
    <property type="entry name" value="UDP-Glycosyltransferase/glycogen phosphorylase"/>
    <property type="match status" value="1"/>
</dbReference>
<dbReference type="GO" id="GO:0006006">
    <property type="term" value="P:glucose metabolic process"/>
    <property type="evidence" value="ECO:0007669"/>
    <property type="project" value="UniProtKB-KW"/>
</dbReference>
<organism evidence="9 10">
    <name type="scientific">Candidatus Taylorbacteria bacterium RIFCSPLOWO2_12_FULL_43_20</name>
    <dbReference type="NCBI Taxonomy" id="1802332"/>
    <lineage>
        <taxon>Bacteria</taxon>
        <taxon>Candidatus Tayloriibacteriota</taxon>
    </lineage>
</organism>
<keyword evidence="4" id="KW-0328">Glycosyltransferase</keyword>
<name>A0A1G2P317_9BACT</name>
<accession>A0A1G2P317</accession>
<dbReference type="InterPro" id="IPR052078">
    <property type="entry name" value="Trehalose_Metab_GTase"/>
</dbReference>
<comment type="subunit">
    <text evidence="2">Homodimer.</text>
</comment>
<evidence type="ECO:0000256" key="3">
    <source>
        <dbReference type="ARBA" id="ARBA00022526"/>
    </source>
</evidence>
<evidence type="ECO:0000256" key="6">
    <source>
        <dbReference type="ARBA" id="ARBA00023277"/>
    </source>
</evidence>
<comment type="similarity">
    <text evidence="1">Belongs to the glycosyltransferase group 1 family. Glycosyltransferase 4 subfamily.</text>
</comment>
<dbReference type="EMBL" id="MHSK01000006">
    <property type="protein sequence ID" value="OHA42735.1"/>
    <property type="molecule type" value="Genomic_DNA"/>
</dbReference>
<dbReference type="Pfam" id="PF21269">
    <property type="entry name" value="TreT_GT1"/>
    <property type="match status" value="1"/>
</dbReference>
<comment type="caution">
    <text evidence="9">The sequence shown here is derived from an EMBL/GenBank/DDBJ whole genome shotgun (WGS) entry which is preliminary data.</text>
</comment>
<dbReference type="PANTHER" id="PTHR47779:SF1">
    <property type="entry name" value="SYNTHASE (CCG-9), PUTATIVE (AFU_ORTHOLOGUE AFUA_3G12100)-RELATED"/>
    <property type="match status" value="1"/>
</dbReference>
<dbReference type="PANTHER" id="PTHR47779">
    <property type="entry name" value="SYNTHASE (CCG-9), PUTATIVE (AFU_ORTHOLOGUE AFUA_3G12100)-RELATED"/>
    <property type="match status" value="1"/>
</dbReference>
<dbReference type="AlphaFoldDB" id="A0A1G2P317"/>
<keyword evidence="3" id="KW-0313">Glucose metabolism</keyword>